<reference evidence="1" key="1">
    <citation type="journal article" date="2014" name="Front. Microbiol.">
        <title>High frequency of phylogenetically diverse reductive dehalogenase-homologous genes in deep subseafloor sedimentary metagenomes.</title>
        <authorList>
            <person name="Kawai M."/>
            <person name="Futagami T."/>
            <person name="Toyoda A."/>
            <person name="Takaki Y."/>
            <person name="Nishi S."/>
            <person name="Hori S."/>
            <person name="Arai W."/>
            <person name="Tsubouchi T."/>
            <person name="Morono Y."/>
            <person name="Uchiyama I."/>
            <person name="Ito T."/>
            <person name="Fujiyama A."/>
            <person name="Inagaki F."/>
            <person name="Takami H."/>
        </authorList>
    </citation>
    <scope>NUCLEOTIDE SEQUENCE</scope>
    <source>
        <strain evidence="1">Expedition CK06-06</strain>
    </source>
</reference>
<organism evidence="1">
    <name type="scientific">marine sediment metagenome</name>
    <dbReference type="NCBI Taxonomy" id="412755"/>
    <lineage>
        <taxon>unclassified sequences</taxon>
        <taxon>metagenomes</taxon>
        <taxon>ecological metagenomes</taxon>
    </lineage>
</organism>
<gene>
    <name evidence="1" type="ORF">S06H3_65526</name>
</gene>
<protein>
    <submittedName>
        <fullName evidence="1">Uncharacterized protein</fullName>
    </submittedName>
</protein>
<comment type="caution">
    <text evidence="1">The sequence shown here is derived from an EMBL/GenBank/DDBJ whole genome shotgun (WGS) entry which is preliminary data.</text>
</comment>
<dbReference type="EMBL" id="BARV01044164">
    <property type="protein sequence ID" value="GAI69768.1"/>
    <property type="molecule type" value="Genomic_DNA"/>
</dbReference>
<proteinExistence type="predicted"/>
<accession>X1QND9</accession>
<dbReference type="AlphaFoldDB" id="X1QND9"/>
<feature type="non-terminal residue" evidence="1">
    <location>
        <position position="92"/>
    </location>
</feature>
<evidence type="ECO:0000313" key="1">
    <source>
        <dbReference type="EMBL" id="GAI69768.1"/>
    </source>
</evidence>
<sequence length="92" mass="10357">MNAADYKVRVFTPNEYEQMLNPDVRQVRRADGAVLLVKAEDPGWEAKAKSRVKPLYEGKYYVEVTTKGTAHALVHWYGTFLPAVIFSLGALV</sequence>
<name>X1QND9_9ZZZZ</name>